<feature type="compositionally biased region" description="Acidic residues" evidence="1">
    <location>
        <begin position="538"/>
        <end position="547"/>
    </location>
</feature>
<reference evidence="3 4" key="1">
    <citation type="journal article" date="2013" name="Genome Biol.">
        <title>Genome of Acanthamoeba castellanii highlights extensive lateral gene transfer and early evolution of tyrosine kinase signaling.</title>
        <authorList>
            <person name="Clarke M."/>
            <person name="Lohan A.J."/>
            <person name="Liu B."/>
            <person name="Lagkouvardos I."/>
            <person name="Roy S."/>
            <person name="Zafar N."/>
            <person name="Bertelli C."/>
            <person name="Schilde C."/>
            <person name="Kianianmomeni A."/>
            <person name="Burglin T.R."/>
            <person name="Frech C."/>
            <person name="Turcotte B."/>
            <person name="Kopec K.O."/>
            <person name="Synnott J.M."/>
            <person name="Choo C."/>
            <person name="Paponov I."/>
            <person name="Finkler A."/>
            <person name="Soon Heng Tan C."/>
            <person name="Hutchins A.P."/>
            <person name="Weinmeier T."/>
            <person name="Rattei T."/>
            <person name="Chu J.S."/>
            <person name="Gimenez G."/>
            <person name="Irimia M."/>
            <person name="Rigden D.J."/>
            <person name="Fitzpatrick D.A."/>
            <person name="Lorenzo-Morales J."/>
            <person name="Bateman A."/>
            <person name="Chiu C.H."/>
            <person name="Tang P."/>
            <person name="Hegemann P."/>
            <person name="Fromm H."/>
            <person name="Raoult D."/>
            <person name="Greub G."/>
            <person name="Miranda-Saavedra D."/>
            <person name="Chen N."/>
            <person name="Nash P."/>
            <person name="Ginger M.L."/>
            <person name="Horn M."/>
            <person name="Schaap P."/>
            <person name="Caler L."/>
            <person name="Loftus B."/>
        </authorList>
    </citation>
    <scope>NUCLEOTIDE SEQUENCE [LARGE SCALE GENOMIC DNA]</scope>
    <source>
        <strain evidence="3 4">Neff</strain>
    </source>
</reference>
<feature type="region of interest" description="Disordered" evidence="1">
    <location>
        <begin position="195"/>
        <end position="218"/>
    </location>
</feature>
<keyword evidence="2" id="KW-1133">Transmembrane helix</keyword>
<keyword evidence="2" id="KW-0472">Membrane</keyword>
<dbReference type="GeneID" id="14923259"/>
<keyword evidence="4" id="KW-1185">Reference proteome</keyword>
<accession>L8HD50</accession>
<feature type="transmembrane region" description="Helical" evidence="2">
    <location>
        <begin position="451"/>
        <end position="478"/>
    </location>
</feature>
<sequence>MTPSTDRTVWSFSNGEDPSFLRNTSSNVWLPGEPSGGGEACAFFGFQTVLYVLHQRGKSQPDCHPLEQPLSVAISKQYTVSHEQSHSNSLHFAYSFPFCDPFHLGFSHRFAYILPFCYTFHLGFSHHFAYILNLCDAYHRALPLSHHFAHSDSNSDRHALVYRHADRHALAYRYADRHADRHTLLHHHADPLHRASGVTGVERDGQRQSRGAEGPSVGVTSAFQDLQVGGDEATTISASAITVRVENRTTETESTSVETVIYSTVLPDSTTTFEQSFAFHQNASQSEFAQVGFQIGANTLKWSLNFTGGGQARNSTVRYRLSALTSTADVAVVSSTSVVTSRTNFPAVNMTTYFFPLLATSATAGSNGTRELAARLAVFDVAKVDGQIVPIVSHRVVLLDRESPNQLPEYVLELTFPPFNDSLFYDPAISMGQLLNADHDQQSSSGDDSSVMLIGAAVAIPIALVVVVAVAFGGALYLRVRRQRARDASRRAMHASTMYCNTTVLPMTAVKEGVEEEEFVVHDPPTSDDIANDMFAPNDEEDSLPGR</sequence>
<evidence type="ECO:0000256" key="2">
    <source>
        <dbReference type="SAM" id="Phobius"/>
    </source>
</evidence>
<dbReference type="AlphaFoldDB" id="L8HD50"/>
<evidence type="ECO:0000256" key="1">
    <source>
        <dbReference type="SAM" id="MobiDB-lite"/>
    </source>
</evidence>
<evidence type="ECO:0000313" key="3">
    <source>
        <dbReference type="EMBL" id="ELR22326.1"/>
    </source>
</evidence>
<dbReference type="Proteomes" id="UP000011083">
    <property type="component" value="Unassembled WGS sequence"/>
</dbReference>
<proteinExistence type="predicted"/>
<name>L8HD50_ACACF</name>
<organism evidence="3 4">
    <name type="scientific">Acanthamoeba castellanii (strain ATCC 30010 / Neff)</name>
    <dbReference type="NCBI Taxonomy" id="1257118"/>
    <lineage>
        <taxon>Eukaryota</taxon>
        <taxon>Amoebozoa</taxon>
        <taxon>Discosea</taxon>
        <taxon>Longamoebia</taxon>
        <taxon>Centramoebida</taxon>
        <taxon>Acanthamoebidae</taxon>
        <taxon>Acanthamoeba</taxon>
    </lineage>
</organism>
<protein>
    <submittedName>
        <fullName evidence="3">Uncharacterized protein</fullName>
    </submittedName>
</protein>
<gene>
    <name evidence="3" type="ORF">ACA1_252820</name>
</gene>
<keyword evidence="2" id="KW-0812">Transmembrane</keyword>
<dbReference type="RefSeq" id="XP_004367582.1">
    <property type="nucleotide sequence ID" value="XM_004367525.1"/>
</dbReference>
<feature type="region of interest" description="Disordered" evidence="1">
    <location>
        <begin position="523"/>
        <end position="547"/>
    </location>
</feature>
<dbReference type="KEGG" id="acan:ACA1_252820"/>
<evidence type="ECO:0000313" key="4">
    <source>
        <dbReference type="Proteomes" id="UP000011083"/>
    </source>
</evidence>
<dbReference type="EMBL" id="KB007885">
    <property type="protein sequence ID" value="ELR22326.1"/>
    <property type="molecule type" value="Genomic_DNA"/>
</dbReference>
<dbReference type="VEuPathDB" id="AmoebaDB:ACA1_252820"/>